<dbReference type="AlphaFoldDB" id="A0A6M3J290"/>
<protein>
    <submittedName>
        <fullName evidence="1">Uncharacterized protein</fullName>
    </submittedName>
</protein>
<proteinExistence type="predicted"/>
<evidence type="ECO:0000313" key="1">
    <source>
        <dbReference type="EMBL" id="QJA63734.1"/>
    </source>
</evidence>
<dbReference type="EMBL" id="MT141504">
    <property type="protein sequence ID" value="QJA63734.1"/>
    <property type="molecule type" value="Genomic_DNA"/>
</dbReference>
<sequence length="102" mass="11380">MGSVQVWDHYEKHVQEYGSDFVSYFFGQGPREQRDCEELVIQWYQIPGAGGLYGVALFGAQSHLLVTAIPMRRTELLRLLEKSGCPKGHVGHDSMGGSGFAY</sequence>
<organism evidence="1">
    <name type="scientific">viral metagenome</name>
    <dbReference type="NCBI Taxonomy" id="1070528"/>
    <lineage>
        <taxon>unclassified sequences</taxon>
        <taxon>metagenomes</taxon>
        <taxon>organismal metagenomes</taxon>
    </lineage>
</organism>
<accession>A0A6M3J290</accession>
<gene>
    <name evidence="1" type="ORF">MM415B00582_0020</name>
</gene>
<reference evidence="1" key="1">
    <citation type="submission" date="2020-03" db="EMBL/GenBank/DDBJ databases">
        <title>The deep terrestrial virosphere.</title>
        <authorList>
            <person name="Holmfeldt K."/>
            <person name="Nilsson E."/>
            <person name="Simone D."/>
            <person name="Lopez-Fernandez M."/>
            <person name="Wu X."/>
            <person name="de Brujin I."/>
            <person name="Lundin D."/>
            <person name="Andersson A."/>
            <person name="Bertilsson S."/>
            <person name="Dopson M."/>
        </authorList>
    </citation>
    <scope>NUCLEOTIDE SEQUENCE</scope>
    <source>
        <strain evidence="1">MM415B00582</strain>
    </source>
</reference>
<name>A0A6M3J290_9ZZZZ</name>